<name>A0A5B0DWB6_9HYPH</name>
<organism evidence="2 3">
    <name type="scientific">Aureimonas fodinaquatilis</name>
    <dbReference type="NCBI Taxonomy" id="2565783"/>
    <lineage>
        <taxon>Bacteria</taxon>
        <taxon>Pseudomonadati</taxon>
        <taxon>Pseudomonadota</taxon>
        <taxon>Alphaproteobacteria</taxon>
        <taxon>Hyphomicrobiales</taxon>
        <taxon>Aurantimonadaceae</taxon>
        <taxon>Aureimonas</taxon>
    </lineage>
</organism>
<evidence type="ECO:0000313" key="2">
    <source>
        <dbReference type="EMBL" id="KAA0970786.1"/>
    </source>
</evidence>
<dbReference type="OrthoDB" id="8117066at2"/>
<proteinExistence type="predicted"/>
<feature type="compositionally biased region" description="Basic and acidic residues" evidence="1">
    <location>
        <begin position="36"/>
        <end position="58"/>
    </location>
</feature>
<evidence type="ECO:0000313" key="3">
    <source>
        <dbReference type="Proteomes" id="UP000324738"/>
    </source>
</evidence>
<dbReference type="EMBL" id="VTWH01000002">
    <property type="protein sequence ID" value="KAA0970786.1"/>
    <property type="molecule type" value="Genomic_DNA"/>
</dbReference>
<reference evidence="2 3" key="1">
    <citation type="submission" date="2019-08" db="EMBL/GenBank/DDBJ databases">
        <title>Aureimonas fodiniaquatilis sp. nov., isolated from a coal mine wastewater.</title>
        <authorList>
            <person name="Kim W."/>
        </authorList>
    </citation>
    <scope>NUCLEOTIDE SEQUENCE [LARGE SCALE GENOMIC DNA]</scope>
    <source>
        <strain evidence="2 3">CAU 1482</strain>
    </source>
</reference>
<dbReference type="Proteomes" id="UP000324738">
    <property type="component" value="Unassembled WGS sequence"/>
</dbReference>
<dbReference type="AlphaFoldDB" id="A0A5B0DWB6"/>
<dbReference type="RefSeq" id="WP_149300085.1">
    <property type="nucleotide sequence ID" value="NZ_VTWH01000002.1"/>
</dbReference>
<sequence length="101" mass="10756">MAPFNVALFGITVSIWNPSAEDNEPCNQGLQLRVASVKEKTMMPNKKDGTRKGPKDDAEGQFVGTQHGGDNDGVISADPRVISGKKDGDATFPIRKAAAKD</sequence>
<evidence type="ECO:0000256" key="1">
    <source>
        <dbReference type="SAM" id="MobiDB-lite"/>
    </source>
</evidence>
<gene>
    <name evidence="2" type="ORF">FPY71_09935</name>
</gene>
<protein>
    <submittedName>
        <fullName evidence="2">Uncharacterized protein</fullName>
    </submittedName>
</protein>
<accession>A0A5B0DWB6</accession>
<keyword evidence="3" id="KW-1185">Reference proteome</keyword>
<comment type="caution">
    <text evidence="2">The sequence shown here is derived from an EMBL/GenBank/DDBJ whole genome shotgun (WGS) entry which is preliminary data.</text>
</comment>
<feature type="region of interest" description="Disordered" evidence="1">
    <location>
        <begin position="36"/>
        <end position="101"/>
    </location>
</feature>